<dbReference type="Pfam" id="PF13186">
    <property type="entry name" value="SPASM"/>
    <property type="match status" value="1"/>
</dbReference>
<dbReference type="AlphaFoldDB" id="X0V571"/>
<dbReference type="InterPro" id="IPR023885">
    <property type="entry name" value="4Fe4S-binding_SPASM_dom"/>
</dbReference>
<dbReference type="PANTHER" id="PTHR43524:SF1">
    <property type="entry name" value="RADICAL SAM SUPERFAMILY PROTEIN"/>
    <property type="match status" value="1"/>
</dbReference>
<dbReference type="EMBL" id="BARS01026967">
    <property type="protein sequence ID" value="GAG06497.1"/>
    <property type="molecule type" value="Genomic_DNA"/>
</dbReference>
<evidence type="ECO:0000313" key="3">
    <source>
        <dbReference type="EMBL" id="GAG06497.1"/>
    </source>
</evidence>
<feature type="region of interest" description="Disordered" evidence="1">
    <location>
        <begin position="186"/>
        <end position="222"/>
    </location>
</feature>
<feature type="domain" description="4Fe4S-binding SPASM" evidence="2">
    <location>
        <begin position="85"/>
        <end position="135"/>
    </location>
</feature>
<dbReference type="InterPro" id="IPR058240">
    <property type="entry name" value="rSAM_sf"/>
</dbReference>
<comment type="caution">
    <text evidence="3">The sequence shown here is derived from an EMBL/GenBank/DDBJ whole genome shotgun (WGS) entry which is preliminary data.</text>
</comment>
<dbReference type="PANTHER" id="PTHR43524">
    <property type="entry name" value="RADICAL SAM SUPERFAMILY PROTEIN"/>
    <property type="match status" value="1"/>
</dbReference>
<gene>
    <name evidence="3" type="ORF">S01H1_42403</name>
</gene>
<accession>X0V571</accession>
<dbReference type="SUPFAM" id="SSF102114">
    <property type="entry name" value="Radical SAM enzymes"/>
    <property type="match status" value="1"/>
</dbReference>
<evidence type="ECO:0000259" key="2">
    <source>
        <dbReference type="Pfam" id="PF13186"/>
    </source>
</evidence>
<sequence length="222" mass="24693">FGTSTTLTRENYDLATSREHLRDVLKRGCRLFYYINYIPVESGTEHLQLPGPQVQEFEQLLSEYRKTMPCLFIAFPHDEVALGGCLAAGRGFVHINAYGDVEPCPFSPYSDRNLTEVSLLEAIQSPLLRRIRESGLKLDETDGLCALWSRKEWVESLLLRSNEQGLLTQTEQGLLAQIEQVEEKDKITPSPGLLAQSEQVAEKGKSIASPEVPAASSRPGDG</sequence>
<name>X0V571_9ZZZZ</name>
<feature type="non-terminal residue" evidence="3">
    <location>
        <position position="1"/>
    </location>
</feature>
<protein>
    <recommendedName>
        <fullName evidence="2">4Fe4S-binding SPASM domain-containing protein</fullName>
    </recommendedName>
</protein>
<organism evidence="3">
    <name type="scientific">marine sediment metagenome</name>
    <dbReference type="NCBI Taxonomy" id="412755"/>
    <lineage>
        <taxon>unclassified sequences</taxon>
        <taxon>metagenomes</taxon>
        <taxon>ecological metagenomes</taxon>
    </lineage>
</organism>
<proteinExistence type="predicted"/>
<evidence type="ECO:0000256" key="1">
    <source>
        <dbReference type="SAM" id="MobiDB-lite"/>
    </source>
</evidence>
<reference evidence="3" key="1">
    <citation type="journal article" date="2014" name="Front. Microbiol.">
        <title>High frequency of phylogenetically diverse reductive dehalogenase-homologous genes in deep subseafloor sedimentary metagenomes.</title>
        <authorList>
            <person name="Kawai M."/>
            <person name="Futagami T."/>
            <person name="Toyoda A."/>
            <person name="Takaki Y."/>
            <person name="Nishi S."/>
            <person name="Hori S."/>
            <person name="Arai W."/>
            <person name="Tsubouchi T."/>
            <person name="Morono Y."/>
            <person name="Uchiyama I."/>
            <person name="Ito T."/>
            <person name="Fujiyama A."/>
            <person name="Inagaki F."/>
            <person name="Takami H."/>
        </authorList>
    </citation>
    <scope>NUCLEOTIDE SEQUENCE</scope>
    <source>
        <strain evidence="3">Expedition CK06-06</strain>
    </source>
</reference>
<dbReference type="CDD" id="cd21128">
    <property type="entry name" value="SPASM_rSAM"/>
    <property type="match status" value="1"/>
</dbReference>